<evidence type="ECO:0000259" key="9">
    <source>
        <dbReference type="PROSITE" id="PS51755"/>
    </source>
</evidence>
<dbReference type="Gene3D" id="1.10.10.10">
    <property type="entry name" value="Winged helix-like DNA-binding domain superfamily/Winged helix DNA-binding domain"/>
    <property type="match status" value="1"/>
</dbReference>
<accession>A0ABU9DHA5</accession>
<evidence type="ECO:0000256" key="5">
    <source>
        <dbReference type="ARBA" id="ARBA00023163"/>
    </source>
</evidence>
<keyword evidence="1 6" id="KW-0597">Phosphoprotein</keyword>
<dbReference type="SMART" id="SM00862">
    <property type="entry name" value="Trans_reg_C"/>
    <property type="match status" value="1"/>
</dbReference>
<dbReference type="PANTHER" id="PTHR48111:SF2">
    <property type="entry name" value="RESPONSE REGULATOR SAER"/>
    <property type="match status" value="1"/>
</dbReference>
<dbReference type="CDD" id="cd17574">
    <property type="entry name" value="REC_OmpR"/>
    <property type="match status" value="1"/>
</dbReference>
<keyword evidence="5" id="KW-0804">Transcription</keyword>
<reference evidence="10 11" key="1">
    <citation type="submission" date="2024-04" db="EMBL/GenBank/DDBJ databases">
        <title>draft genome sequnece of Paenibacillus filicis.</title>
        <authorList>
            <person name="Kim D.-U."/>
        </authorList>
    </citation>
    <scope>NUCLEOTIDE SEQUENCE [LARGE SCALE GENOMIC DNA]</scope>
    <source>
        <strain evidence="10 11">KACC14197</strain>
    </source>
</reference>
<evidence type="ECO:0000256" key="1">
    <source>
        <dbReference type="ARBA" id="ARBA00022553"/>
    </source>
</evidence>
<keyword evidence="2" id="KW-0902">Two-component regulatory system</keyword>
<evidence type="ECO:0000313" key="10">
    <source>
        <dbReference type="EMBL" id="MEK8128258.1"/>
    </source>
</evidence>
<dbReference type="PANTHER" id="PTHR48111">
    <property type="entry name" value="REGULATOR OF RPOS"/>
    <property type="match status" value="1"/>
</dbReference>
<dbReference type="Gene3D" id="6.10.250.690">
    <property type="match status" value="1"/>
</dbReference>
<dbReference type="RefSeq" id="WP_341415323.1">
    <property type="nucleotide sequence ID" value="NZ_JBBPCC010000005.1"/>
</dbReference>
<keyword evidence="4 7" id="KW-0238">DNA-binding</keyword>
<gene>
    <name evidence="10" type="ORF">WMW72_10120</name>
</gene>
<dbReference type="Gene3D" id="3.40.50.2300">
    <property type="match status" value="1"/>
</dbReference>
<dbReference type="InterPro" id="IPR039420">
    <property type="entry name" value="WalR-like"/>
</dbReference>
<protein>
    <submittedName>
        <fullName evidence="10">Response regulator transcription factor</fullName>
    </submittedName>
</protein>
<feature type="DNA-binding region" description="OmpR/PhoB-type" evidence="7">
    <location>
        <begin position="128"/>
        <end position="228"/>
    </location>
</feature>
<evidence type="ECO:0000256" key="3">
    <source>
        <dbReference type="ARBA" id="ARBA00023015"/>
    </source>
</evidence>
<feature type="modified residue" description="4-aspartylphosphate" evidence="6">
    <location>
        <position position="52"/>
    </location>
</feature>
<comment type="caution">
    <text evidence="10">The sequence shown here is derived from an EMBL/GenBank/DDBJ whole genome shotgun (WGS) entry which is preliminary data.</text>
</comment>
<keyword evidence="11" id="KW-1185">Reference proteome</keyword>
<evidence type="ECO:0000256" key="7">
    <source>
        <dbReference type="PROSITE-ProRule" id="PRU01091"/>
    </source>
</evidence>
<dbReference type="SUPFAM" id="SSF52172">
    <property type="entry name" value="CheY-like"/>
    <property type="match status" value="1"/>
</dbReference>
<evidence type="ECO:0000256" key="2">
    <source>
        <dbReference type="ARBA" id="ARBA00023012"/>
    </source>
</evidence>
<feature type="domain" description="OmpR/PhoB-type" evidence="9">
    <location>
        <begin position="128"/>
        <end position="228"/>
    </location>
</feature>
<dbReference type="SMART" id="SM00448">
    <property type="entry name" value="REC"/>
    <property type="match status" value="1"/>
</dbReference>
<dbReference type="InterPro" id="IPR011006">
    <property type="entry name" value="CheY-like_superfamily"/>
</dbReference>
<evidence type="ECO:0000256" key="6">
    <source>
        <dbReference type="PROSITE-ProRule" id="PRU00169"/>
    </source>
</evidence>
<dbReference type="PROSITE" id="PS50110">
    <property type="entry name" value="RESPONSE_REGULATORY"/>
    <property type="match status" value="1"/>
</dbReference>
<keyword evidence="3" id="KW-0805">Transcription regulation</keyword>
<dbReference type="EMBL" id="JBBPCC010000005">
    <property type="protein sequence ID" value="MEK8128258.1"/>
    <property type="molecule type" value="Genomic_DNA"/>
</dbReference>
<dbReference type="Proteomes" id="UP001469365">
    <property type="component" value="Unassembled WGS sequence"/>
</dbReference>
<dbReference type="InterPro" id="IPR001867">
    <property type="entry name" value="OmpR/PhoB-type_DNA-bd"/>
</dbReference>
<dbReference type="Pfam" id="PF00486">
    <property type="entry name" value="Trans_reg_C"/>
    <property type="match status" value="1"/>
</dbReference>
<evidence type="ECO:0000313" key="11">
    <source>
        <dbReference type="Proteomes" id="UP001469365"/>
    </source>
</evidence>
<dbReference type="PROSITE" id="PS51755">
    <property type="entry name" value="OMPR_PHOB"/>
    <property type="match status" value="1"/>
</dbReference>
<proteinExistence type="predicted"/>
<organism evidence="10 11">
    <name type="scientific">Paenibacillus filicis</name>
    <dbReference type="NCBI Taxonomy" id="669464"/>
    <lineage>
        <taxon>Bacteria</taxon>
        <taxon>Bacillati</taxon>
        <taxon>Bacillota</taxon>
        <taxon>Bacilli</taxon>
        <taxon>Bacillales</taxon>
        <taxon>Paenibacillaceae</taxon>
        <taxon>Paenibacillus</taxon>
    </lineage>
</organism>
<feature type="domain" description="Response regulatory" evidence="8">
    <location>
        <begin position="3"/>
        <end position="117"/>
    </location>
</feature>
<dbReference type="CDD" id="cd00383">
    <property type="entry name" value="trans_reg_C"/>
    <property type="match status" value="1"/>
</dbReference>
<dbReference type="InterPro" id="IPR001789">
    <property type="entry name" value="Sig_transdc_resp-reg_receiver"/>
</dbReference>
<evidence type="ECO:0000256" key="4">
    <source>
        <dbReference type="ARBA" id="ARBA00023125"/>
    </source>
</evidence>
<dbReference type="Pfam" id="PF00072">
    <property type="entry name" value="Response_reg"/>
    <property type="match status" value="1"/>
</dbReference>
<sequence>MLSILIIDDEQPIVDICQLYLQNEGYTVYTASNGEEAEKIVNSVPLDFMIIDVMMPKKNGYEFIESLRSQGFDIPFLYLTALNQEKDTLYGLALGADDYMTKPFSPRELVFRIKNIIKRAKKANPRPVAFLKEGELYLNREERVAKLRDEPLELTNKEFDLLWFLVQEKHRVISKSELLKQVWGYEYYEDANTVNVHIHHLREKLGLRAGQEQMFIKTVWGLGYQFKREGETPS</sequence>
<name>A0ABU9DHA5_9BACL</name>
<dbReference type="InterPro" id="IPR036388">
    <property type="entry name" value="WH-like_DNA-bd_sf"/>
</dbReference>
<evidence type="ECO:0000259" key="8">
    <source>
        <dbReference type="PROSITE" id="PS50110"/>
    </source>
</evidence>